<dbReference type="NCBIfam" id="TIGR01727">
    <property type="entry name" value="oligo_HPY"/>
    <property type="match status" value="1"/>
</dbReference>
<dbReference type="InterPro" id="IPR003593">
    <property type="entry name" value="AAA+_ATPase"/>
</dbReference>
<dbReference type="Pfam" id="PF08352">
    <property type="entry name" value="oligo_HPY"/>
    <property type="match status" value="1"/>
</dbReference>
<dbReference type="EMBL" id="JBHUCZ010000001">
    <property type="protein sequence ID" value="MFD1566553.1"/>
    <property type="molecule type" value="Genomic_DNA"/>
</dbReference>
<evidence type="ECO:0000256" key="10">
    <source>
        <dbReference type="ARBA" id="ARBA00039098"/>
    </source>
</evidence>
<evidence type="ECO:0000256" key="2">
    <source>
        <dbReference type="ARBA" id="ARBA00022448"/>
    </source>
</evidence>
<dbReference type="SUPFAM" id="SSF52540">
    <property type="entry name" value="P-loop containing nucleoside triphosphate hydrolases"/>
    <property type="match status" value="1"/>
</dbReference>
<keyword evidence="3" id="KW-1003">Cell membrane</keyword>
<keyword evidence="4" id="KW-0547">Nucleotide-binding</keyword>
<keyword evidence="2" id="KW-0813">Transport</keyword>
<comment type="subunit">
    <text evidence="9">The complex is composed of two ATP-binding proteins (NikD and NikE), two transmembrane proteins (NikB and NikC) and a solute-binding protein (NikA).</text>
</comment>
<dbReference type="GO" id="GO:0005886">
    <property type="term" value="C:plasma membrane"/>
    <property type="evidence" value="ECO:0007669"/>
    <property type="project" value="UniProtKB-SubCell"/>
</dbReference>
<dbReference type="InterPro" id="IPR003439">
    <property type="entry name" value="ABC_transporter-like_ATP-bd"/>
</dbReference>
<dbReference type="EC" id="7.2.2.11" evidence="10"/>
<evidence type="ECO:0000256" key="9">
    <source>
        <dbReference type="ARBA" id="ARBA00038669"/>
    </source>
</evidence>
<dbReference type="InterPro" id="IPR027417">
    <property type="entry name" value="P-loop_NTPase"/>
</dbReference>
<dbReference type="GO" id="GO:0005524">
    <property type="term" value="F:ATP binding"/>
    <property type="evidence" value="ECO:0007669"/>
    <property type="project" value="UniProtKB-KW"/>
</dbReference>
<dbReference type="GO" id="GO:0015413">
    <property type="term" value="F:ABC-type nickel transporter activity"/>
    <property type="evidence" value="ECO:0007669"/>
    <property type="project" value="UniProtKB-EC"/>
</dbReference>
<dbReference type="InterPro" id="IPR050388">
    <property type="entry name" value="ABC_Ni/Peptide_Import"/>
</dbReference>
<comment type="catalytic activity">
    <reaction evidence="12">
        <text>Ni(2+)(out) + ATP + H2O = Ni(2+)(in) + ADP + phosphate + H(+)</text>
        <dbReference type="Rhea" id="RHEA:15557"/>
        <dbReference type="ChEBI" id="CHEBI:15377"/>
        <dbReference type="ChEBI" id="CHEBI:15378"/>
        <dbReference type="ChEBI" id="CHEBI:30616"/>
        <dbReference type="ChEBI" id="CHEBI:43474"/>
        <dbReference type="ChEBI" id="CHEBI:49786"/>
        <dbReference type="ChEBI" id="CHEBI:456216"/>
        <dbReference type="EC" id="7.2.2.11"/>
    </reaction>
    <physiologicalReaction direction="left-to-right" evidence="12">
        <dbReference type="Rhea" id="RHEA:15558"/>
    </physiologicalReaction>
</comment>
<evidence type="ECO:0000256" key="8">
    <source>
        <dbReference type="ARBA" id="ARBA00023136"/>
    </source>
</evidence>
<dbReference type="RefSeq" id="WP_267645848.1">
    <property type="nucleotide sequence ID" value="NZ_JANHGR010000001.1"/>
</dbReference>
<dbReference type="PROSITE" id="PS50893">
    <property type="entry name" value="ABC_TRANSPORTER_2"/>
    <property type="match status" value="1"/>
</dbReference>
<sequence>MSQELLKVRNLTTRFFTEEGQVNAVEGVDFDVRDGEVFGIVGESGSGKSVTALSLIDLVESPGRIVEGEVWYRDAELADEHRDSHPSAVDGDYVDVRQLPEATRRWLRGPAFATIFQDPMSSLNPTIPVGEQIAEAVEVQRRARANPRRTRSRTQGYGLASYFVDSLVPSRDYVSDESHERAVELLDRVGIPDPEQRAEEYPHEFSGGMLQRAMVAQALAGEPDVLIADEPTTALDVTIQAQILNLLKDLQDEEGMSVVLITHNLGVIARMCQRVGVMYAGEVVERGSLEDVFENPVHPYTEGLLGSIPDLEDPAPRLSPIEGNVPSLLDSEMGEKCYFADRCPKAMESCLHRIDEHDAPASVEGVDHRVRCVLADREYDPAEALAPAAAPEVSDD</sequence>
<name>A0ABD6BN81_9EURY</name>
<dbReference type="Proteomes" id="UP001597139">
    <property type="component" value="Unassembled WGS sequence"/>
</dbReference>
<keyword evidence="5 14" id="KW-0067">ATP-binding</keyword>
<keyword evidence="8" id="KW-0472">Membrane</keyword>
<evidence type="ECO:0000256" key="3">
    <source>
        <dbReference type="ARBA" id="ARBA00022475"/>
    </source>
</evidence>
<protein>
    <recommendedName>
        <fullName evidence="11">Nickel import system ATP-binding protein NikD</fullName>
        <ecNumber evidence="10">7.2.2.11</ecNumber>
    </recommendedName>
</protein>
<dbReference type="SMART" id="SM00382">
    <property type="entry name" value="AAA"/>
    <property type="match status" value="1"/>
</dbReference>
<evidence type="ECO:0000256" key="1">
    <source>
        <dbReference type="ARBA" id="ARBA00004202"/>
    </source>
</evidence>
<dbReference type="Pfam" id="PF00005">
    <property type="entry name" value="ABC_tran"/>
    <property type="match status" value="1"/>
</dbReference>
<evidence type="ECO:0000259" key="13">
    <source>
        <dbReference type="PROSITE" id="PS50893"/>
    </source>
</evidence>
<dbReference type="PANTHER" id="PTHR43297">
    <property type="entry name" value="OLIGOPEPTIDE TRANSPORT ATP-BINDING PROTEIN APPD"/>
    <property type="match status" value="1"/>
</dbReference>
<organism evidence="14 15">
    <name type="scientific">Halolamina litorea</name>
    <dbReference type="NCBI Taxonomy" id="1515593"/>
    <lineage>
        <taxon>Archaea</taxon>
        <taxon>Methanobacteriati</taxon>
        <taxon>Methanobacteriota</taxon>
        <taxon>Stenosarchaea group</taxon>
        <taxon>Halobacteria</taxon>
        <taxon>Halobacteriales</taxon>
        <taxon>Haloferacaceae</taxon>
    </lineage>
</organism>
<evidence type="ECO:0000256" key="6">
    <source>
        <dbReference type="ARBA" id="ARBA00022967"/>
    </source>
</evidence>
<proteinExistence type="predicted"/>
<dbReference type="PROSITE" id="PS00211">
    <property type="entry name" value="ABC_TRANSPORTER_1"/>
    <property type="match status" value="1"/>
</dbReference>
<evidence type="ECO:0000313" key="14">
    <source>
        <dbReference type="EMBL" id="MFD1566553.1"/>
    </source>
</evidence>
<dbReference type="InterPro" id="IPR013563">
    <property type="entry name" value="Oligopep_ABC_C"/>
</dbReference>
<dbReference type="AlphaFoldDB" id="A0ABD6BN81"/>
<evidence type="ECO:0000313" key="15">
    <source>
        <dbReference type="Proteomes" id="UP001597139"/>
    </source>
</evidence>
<evidence type="ECO:0000256" key="4">
    <source>
        <dbReference type="ARBA" id="ARBA00022741"/>
    </source>
</evidence>
<evidence type="ECO:0000256" key="7">
    <source>
        <dbReference type="ARBA" id="ARBA00023065"/>
    </source>
</evidence>
<feature type="domain" description="ABC transporter" evidence="13">
    <location>
        <begin position="6"/>
        <end position="305"/>
    </location>
</feature>
<dbReference type="Gene3D" id="3.40.50.300">
    <property type="entry name" value="P-loop containing nucleotide triphosphate hydrolases"/>
    <property type="match status" value="1"/>
</dbReference>
<reference evidence="14 15" key="1">
    <citation type="journal article" date="2019" name="Int. J. Syst. Evol. Microbiol.">
        <title>The Global Catalogue of Microorganisms (GCM) 10K type strain sequencing project: providing services to taxonomists for standard genome sequencing and annotation.</title>
        <authorList>
            <consortium name="The Broad Institute Genomics Platform"/>
            <consortium name="The Broad Institute Genome Sequencing Center for Infectious Disease"/>
            <person name="Wu L."/>
            <person name="Ma J."/>
        </authorList>
    </citation>
    <scope>NUCLEOTIDE SEQUENCE [LARGE SCALE GENOMIC DNA]</scope>
    <source>
        <strain evidence="14 15">CGMCC 1.12859</strain>
    </source>
</reference>
<dbReference type="PANTHER" id="PTHR43297:SF13">
    <property type="entry name" value="NICKEL ABC TRANSPORTER, ATP-BINDING PROTEIN"/>
    <property type="match status" value="1"/>
</dbReference>
<evidence type="ECO:0000256" key="12">
    <source>
        <dbReference type="ARBA" id="ARBA00048610"/>
    </source>
</evidence>
<accession>A0ABD6BN81</accession>
<dbReference type="InterPro" id="IPR017871">
    <property type="entry name" value="ABC_transporter-like_CS"/>
</dbReference>
<evidence type="ECO:0000256" key="11">
    <source>
        <dbReference type="ARBA" id="ARBA00044143"/>
    </source>
</evidence>
<comment type="caution">
    <text evidence="14">The sequence shown here is derived from an EMBL/GenBank/DDBJ whole genome shotgun (WGS) entry which is preliminary data.</text>
</comment>
<keyword evidence="7" id="KW-0406">Ion transport</keyword>
<comment type="subcellular location">
    <subcellularLocation>
        <location evidence="1">Cell membrane</location>
        <topology evidence="1">Peripheral membrane protein</topology>
    </subcellularLocation>
</comment>
<gene>
    <name evidence="14" type="ORF">ACFSAU_03530</name>
</gene>
<evidence type="ECO:0000256" key="5">
    <source>
        <dbReference type="ARBA" id="ARBA00022840"/>
    </source>
</evidence>
<keyword evidence="6" id="KW-1278">Translocase</keyword>
<keyword evidence="15" id="KW-1185">Reference proteome</keyword>
<dbReference type="CDD" id="cd03257">
    <property type="entry name" value="ABC_NikE_OppD_transporters"/>
    <property type="match status" value="1"/>
</dbReference>